<gene>
    <name evidence="8" type="primary">vapC</name>
    <name evidence="10" type="ORF">SAMN04489747_0591</name>
</gene>
<dbReference type="PANTHER" id="PTHR33653">
    <property type="entry name" value="RIBONUCLEASE VAPC2"/>
    <property type="match status" value="1"/>
</dbReference>
<dbReference type="InterPro" id="IPR050556">
    <property type="entry name" value="Type_II_TA_system_RNase"/>
</dbReference>
<evidence type="ECO:0000256" key="1">
    <source>
        <dbReference type="ARBA" id="ARBA00001946"/>
    </source>
</evidence>
<evidence type="ECO:0000256" key="2">
    <source>
        <dbReference type="ARBA" id="ARBA00022649"/>
    </source>
</evidence>
<dbReference type="Proteomes" id="UP000198546">
    <property type="component" value="Chromosome i"/>
</dbReference>
<dbReference type="SUPFAM" id="SSF88723">
    <property type="entry name" value="PIN domain-like"/>
    <property type="match status" value="1"/>
</dbReference>
<evidence type="ECO:0000256" key="4">
    <source>
        <dbReference type="ARBA" id="ARBA00022723"/>
    </source>
</evidence>
<dbReference type="PANTHER" id="PTHR33653:SF1">
    <property type="entry name" value="RIBONUCLEASE VAPC2"/>
    <property type="match status" value="1"/>
</dbReference>
<evidence type="ECO:0000313" key="10">
    <source>
        <dbReference type="EMBL" id="SDD27060.1"/>
    </source>
</evidence>
<keyword evidence="5 8" id="KW-0378">Hydrolase</keyword>
<keyword evidence="2 8" id="KW-1277">Toxin-antitoxin system</keyword>
<dbReference type="OrthoDB" id="32625at2"/>
<sequence length="131" mass="13591">MILDTSAIVAVLQGAPEAEQMAAAIEDADRVRISAATLVEASLVLGPTRQDLLDAFVEVCGAEVVAVDAEQAGRARTAHLVFGRGSGSPARLNYGDCFSYALAATTGEALLFKGQDFIHTDLRVALAAGDD</sequence>
<keyword evidence="11" id="KW-1185">Reference proteome</keyword>
<keyword evidence="4 8" id="KW-0479">Metal-binding</keyword>
<evidence type="ECO:0000256" key="6">
    <source>
        <dbReference type="ARBA" id="ARBA00022842"/>
    </source>
</evidence>
<feature type="binding site" evidence="8">
    <location>
        <position position="4"/>
    </location>
    <ligand>
        <name>Mg(2+)</name>
        <dbReference type="ChEBI" id="CHEBI:18420"/>
    </ligand>
</feature>
<dbReference type="HAMAP" id="MF_00265">
    <property type="entry name" value="VapC_Nob1"/>
    <property type="match status" value="1"/>
</dbReference>
<keyword evidence="8" id="KW-0800">Toxin</keyword>
<dbReference type="GO" id="GO:0090729">
    <property type="term" value="F:toxin activity"/>
    <property type="evidence" value="ECO:0007669"/>
    <property type="project" value="UniProtKB-KW"/>
</dbReference>
<dbReference type="EC" id="3.1.-.-" evidence="8"/>
<evidence type="ECO:0000256" key="8">
    <source>
        <dbReference type="HAMAP-Rule" id="MF_00265"/>
    </source>
</evidence>
<feature type="binding site" evidence="8">
    <location>
        <position position="96"/>
    </location>
    <ligand>
        <name>Mg(2+)</name>
        <dbReference type="ChEBI" id="CHEBI:18420"/>
    </ligand>
</feature>
<proteinExistence type="inferred from homology"/>
<evidence type="ECO:0000256" key="5">
    <source>
        <dbReference type="ARBA" id="ARBA00022801"/>
    </source>
</evidence>
<comment type="cofactor">
    <cofactor evidence="1 8">
        <name>Mg(2+)</name>
        <dbReference type="ChEBI" id="CHEBI:18420"/>
    </cofactor>
</comment>
<dbReference type="InterPro" id="IPR029060">
    <property type="entry name" value="PIN-like_dom_sf"/>
</dbReference>
<comment type="similarity">
    <text evidence="7 8">Belongs to the PINc/VapC protein family.</text>
</comment>
<comment type="function">
    <text evidence="8">Toxic component of a toxin-antitoxin (TA) system. An RNase.</text>
</comment>
<keyword evidence="6 8" id="KW-0460">Magnesium</keyword>
<dbReference type="InterPro" id="IPR022907">
    <property type="entry name" value="VapC_family"/>
</dbReference>
<reference evidence="10 11" key="1">
    <citation type="submission" date="2016-10" db="EMBL/GenBank/DDBJ databases">
        <authorList>
            <person name="de Groot N.N."/>
        </authorList>
    </citation>
    <scope>NUCLEOTIDE SEQUENCE [LARGE SCALE GENOMIC DNA]</scope>
    <source>
        <strain evidence="10 11">MON 2.2</strain>
    </source>
</reference>
<dbReference type="EMBL" id="LT629688">
    <property type="protein sequence ID" value="SDD27060.1"/>
    <property type="molecule type" value="Genomic_DNA"/>
</dbReference>
<evidence type="ECO:0000259" key="9">
    <source>
        <dbReference type="Pfam" id="PF01850"/>
    </source>
</evidence>
<dbReference type="STRING" id="675864.SAMN04489747_0591"/>
<organism evidence="10 11">
    <name type="scientific">Auraticoccus monumenti</name>
    <dbReference type="NCBI Taxonomy" id="675864"/>
    <lineage>
        <taxon>Bacteria</taxon>
        <taxon>Bacillati</taxon>
        <taxon>Actinomycetota</taxon>
        <taxon>Actinomycetes</taxon>
        <taxon>Propionibacteriales</taxon>
        <taxon>Propionibacteriaceae</taxon>
        <taxon>Auraticoccus</taxon>
    </lineage>
</organism>
<dbReference type="GO" id="GO:0016787">
    <property type="term" value="F:hydrolase activity"/>
    <property type="evidence" value="ECO:0007669"/>
    <property type="project" value="UniProtKB-KW"/>
</dbReference>
<dbReference type="Pfam" id="PF01850">
    <property type="entry name" value="PIN"/>
    <property type="match status" value="1"/>
</dbReference>
<keyword evidence="3 8" id="KW-0540">Nuclease</keyword>
<evidence type="ECO:0000256" key="7">
    <source>
        <dbReference type="ARBA" id="ARBA00038093"/>
    </source>
</evidence>
<feature type="domain" description="PIN" evidence="9">
    <location>
        <begin position="1"/>
        <end position="121"/>
    </location>
</feature>
<dbReference type="GO" id="GO:0000287">
    <property type="term" value="F:magnesium ion binding"/>
    <property type="evidence" value="ECO:0007669"/>
    <property type="project" value="UniProtKB-UniRule"/>
</dbReference>
<dbReference type="Gene3D" id="3.40.50.1010">
    <property type="entry name" value="5'-nuclease"/>
    <property type="match status" value="1"/>
</dbReference>
<dbReference type="AlphaFoldDB" id="A0A1G6TDA6"/>
<evidence type="ECO:0000256" key="3">
    <source>
        <dbReference type="ARBA" id="ARBA00022722"/>
    </source>
</evidence>
<dbReference type="InterPro" id="IPR002716">
    <property type="entry name" value="PIN_dom"/>
</dbReference>
<dbReference type="GO" id="GO:0004540">
    <property type="term" value="F:RNA nuclease activity"/>
    <property type="evidence" value="ECO:0007669"/>
    <property type="project" value="InterPro"/>
</dbReference>
<dbReference type="CDD" id="cd09871">
    <property type="entry name" value="PIN_MtVapC28-VapC30-like"/>
    <property type="match status" value="1"/>
</dbReference>
<accession>A0A1G6TDA6</accession>
<evidence type="ECO:0000313" key="11">
    <source>
        <dbReference type="Proteomes" id="UP000198546"/>
    </source>
</evidence>
<name>A0A1G6TDA6_9ACTN</name>
<protein>
    <recommendedName>
        <fullName evidence="8">Ribonuclease VapC</fullName>
        <shortName evidence="8">RNase VapC</shortName>
        <ecNumber evidence="8">3.1.-.-</ecNumber>
    </recommendedName>
    <alternativeName>
        <fullName evidence="8">Toxin VapC</fullName>
    </alternativeName>
</protein>